<keyword evidence="1" id="KW-0732">Signal</keyword>
<accession>A0ABM8DCE0</accession>
<dbReference type="Proteomes" id="UP001317822">
    <property type="component" value="Chromosome"/>
</dbReference>
<keyword evidence="3" id="KW-1185">Reference proteome</keyword>
<gene>
    <name evidence="2" type="ORF">LA521A_14630</name>
</gene>
<sequence length="259" mass="27939">MIAQSLRAFGFLSVLAVGALWAQAAQAQVDAQRYGSDRTVRCDSNDSRLHRCNADTRGGVQLLRQVSKASCIEGRTWGYDRSGIWVNNGCRAEFALGRDNGWGNGWGNGGGGGDGRTVRCDSNDNRYRQCAIDGRGATLVRRYSKSACVEGRSWGVGRGFVWVDNGCRAEFATGYGGGWGGGNGGGHGGGWNGPGGGNVQTLYCGSDDHRERRCNVTIRRDARLVRQASKSACIEGRSWGWDRNGVWVSNGCRGDFQVR</sequence>
<name>A0ABM8DCE0_9GAMM</name>
<evidence type="ECO:0000313" key="2">
    <source>
        <dbReference type="EMBL" id="BDU16262.1"/>
    </source>
</evidence>
<dbReference type="InterPro" id="IPR021381">
    <property type="entry name" value="DUF3011"/>
</dbReference>
<reference evidence="2 3" key="1">
    <citation type="journal article" date="2023" name="Int. J. Syst. Evol. Microbiol.">
        <title>Physiological and genomic analyses of cobalamin (vitamin B12)-auxotrophy of Lysobacter auxotrophicus sp. nov., a methionine-auxotrophic chitinolytic bacterium isolated from chitin-treated soil.</title>
        <authorList>
            <person name="Saito A."/>
            <person name="Dohra H."/>
            <person name="Hamada M."/>
            <person name="Moriuchi R."/>
            <person name="Kotsuchibashi Y."/>
            <person name="Mori K."/>
        </authorList>
    </citation>
    <scope>NUCLEOTIDE SEQUENCE [LARGE SCALE GENOMIC DNA]</scope>
    <source>
        <strain evidence="2 3">5-21a</strain>
    </source>
</reference>
<protein>
    <submittedName>
        <fullName evidence="2">DUF3011 domain-containing protein</fullName>
    </submittedName>
</protein>
<dbReference type="Pfam" id="PF11218">
    <property type="entry name" value="DUF3011"/>
    <property type="match status" value="1"/>
</dbReference>
<feature type="chain" id="PRO_5047004369" evidence="1">
    <location>
        <begin position="28"/>
        <end position="259"/>
    </location>
</feature>
<feature type="signal peptide" evidence="1">
    <location>
        <begin position="1"/>
        <end position="27"/>
    </location>
</feature>
<evidence type="ECO:0000313" key="3">
    <source>
        <dbReference type="Proteomes" id="UP001317822"/>
    </source>
</evidence>
<evidence type="ECO:0000256" key="1">
    <source>
        <dbReference type="SAM" id="SignalP"/>
    </source>
</evidence>
<dbReference type="EMBL" id="AP027041">
    <property type="protein sequence ID" value="BDU16262.1"/>
    <property type="molecule type" value="Genomic_DNA"/>
</dbReference>
<proteinExistence type="predicted"/>
<organism evidence="2 3">
    <name type="scientific">Lysobacter auxotrophicus</name>
    <dbReference type="NCBI Taxonomy" id="2992573"/>
    <lineage>
        <taxon>Bacteria</taxon>
        <taxon>Pseudomonadati</taxon>
        <taxon>Pseudomonadota</taxon>
        <taxon>Gammaproteobacteria</taxon>
        <taxon>Lysobacterales</taxon>
        <taxon>Lysobacteraceae</taxon>
        <taxon>Lysobacter</taxon>
    </lineage>
</organism>